<dbReference type="EMBL" id="KZ678473">
    <property type="protein sequence ID" value="PSR82675.1"/>
    <property type="molecule type" value="Genomic_DNA"/>
</dbReference>
<dbReference type="Pfam" id="PF26146">
    <property type="entry name" value="PI-PLC_X"/>
    <property type="match status" value="1"/>
</dbReference>
<keyword evidence="3" id="KW-1185">Reference proteome</keyword>
<keyword evidence="1" id="KW-0732">Signal</keyword>
<sequence>MRSTNSLAAAASAFFFLLTTGPSYTTAASVCNGYSALCDKLYSNVTFIGSHDSAFDGILLVDNQFDSVADQLSLGVRFLQAQSHDKDGTIELCHTSCTEEDAGSLETWLETVVTFLEANPDEVVTLLITNGDGIDGSDFASVFEAAGASEYAYSPSGTLTLSEWPTLGELIDAGERLVVFMDYPAGTSVSYILPEFTSYIFETPYDVTDSTFSSCAIDRPSGASASGRMYLVNHFLDVDIFGIDIPDETAASTTNGEASIMAQVNECNALYARYPNFILLDWISVGDFLQVQDYLNGVGSL</sequence>
<dbReference type="Gene3D" id="3.20.20.190">
    <property type="entry name" value="Phosphatidylinositol (PI) phosphodiesterase"/>
    <property type="match status" value="1"/>
</dbReference>
<evidence type="ECO:0000313" key="3">
    <source>
        <dbReference type="Proteomes" id="UP000241462"/>
    </source>
</evidence>
<dbReference type="InterPro" id="IPR017946">
    <property type="entry name" value="PLC-like_Pdiesterase_TIM-brl"/>
</dbReference>
<dbReference type="AlphaFoldDB" id="A0A2T3A4H3"/>
<dbReference type="GO" id="GO:0006629">
    <property type="term" value="P:lipid metabolic process"/>
    <property type="evidence" value="ECO:0007669"/>
    <property type="project" value="InterPro"/>
</dbReference>
<dbReference type="InterPro" id="IPR051057">
    <property type="entry name" value="PI-PLC_domain"/>
</dbReference>
<feature type="signal peptide" evidence="1">
    <location>
        <begin position="1"/>
        <end position="27"/>
    </location>
</feature>
<dbReference type="OrthoDB" id="7984201at2759"/>
<name>A0A2T3A4H3_9PEZI</name>
<evidence type="ECO:0000313" key="2">
    <source>
        <dbReference type="EMBL" id="PSR82675.1"/>
    </source>
</evidence>
<evidence type="ECO:0000256" key="1">
    <source>
        <dbReference type="SAM" id="SignalP"/>
    </source>
</evidence>
<proteinExistence type="predicted"/>
<dbReference type="PANTHER" id="PTHR13593">
    <property type="match status" value="1"/>
</dbReference>
<feature type="chain" id="PRO_5015697163" evidence="1">
    <location>
        <begin position="28"/>
        <end position="301"/>
    </location>
</feature>
<dbReference type="STRING" id="2025994.A0A2T3A4H3"/>
<dbReference type="PANTHER" id="PTHR13593:SF146">
    <property type="entry name" value="PLC-LIKE PHOSPHODIESTERASE"/>
    <property type="match status" value="1"/>
</dbReference>
<gene>
    <name evidence="2" type="ORF">BD289DRAFT_370962</name>
</gene>
<accession>A0A2T3A4H3</accession>
<dbReference type="InParanoid" id="A0A2T3A4H3"/>
<dbReference type="Proteomes" id="UP000241462">
    <property type="component" value="Unassembled WGS sequence"/>
</dbReference>
<protein>
    <submittedName>
        <fullName evidence="2">PLC-like phosphodiesterase</fullName>
    </submittedName>
</protein>
<dbReference type="SUPFAM" id="SSF51695">
    <property type="entry name" value="PLC-like phosphodiesterases"/>
    <property type="match status" value="1"/>
</dbReference>
<dbReference type="GO" id="GO:0008081">
    <property type="term" value="F:phosphoric diester hydrolase activity"/>
    <property type="evidence" value="ECO:0007669"/>
    <property type="project" value="InterPro"/>
</dbReference>
<organism evidence="2 3">
    <name type="scientific">Coniella lustricola</name>
    <dbReference type="NCBI Taxonomy" id="2025994"/>
    <lineage>
        <taxon>Eukaryota</taxon>
        <taxon>Fungi</taxon>
        <taxon>Dikarya</taxon>
        <taxon>Ascomycota</taxon>
        <taxon>Pezizomycotina</taxon>
        <taxon>Sordariomycetes</taxon>
        <taxon>Sordariomycetidae</taxon>
        <taxon>Diaporthales</taxon>
        <taxon>Schizoparmaceae</taxon>
        <taxon>Coniella</taxon>
    </lineage>
</organism>
<reference evidence="2 3" key="1">
    <citation type="journal article" date="2018" name="Mycol. Prog.">
        <title>Coniella lustricola, a new species from submerged detritus.</title>
        <authorList>
            <person name="Raudabaugh D.B."/>
            <person name="Iturriaga T."/>
            <person name="Carver A."/>
            <person name="Mondo S."/>
            <person name="Pangilinan J."/>
            <person name="Lipzen A."/>
            <person name="He G."/>
            <person name="Amirebrahimi M."/>
            <person name="Grigoriev I.V."/>
            <person name="Miller A.N."/>
        </authorList>
    </citation>
    <scope>NUCLEOTIDE SEQUENCE [LARGE SCALE GENOMIC DNA]</scope>
    <source>
        <strain evidence="2 3">B22-T-1</strain>
    </source>
</reference>